<dbReference type="InterPro" id="IPR027640">
    <property type="entry name" value="Kinesin-like_fam"/>
</dbReference>
<proteinExistence type="inferred from homology"/>
<dbReference type="InterPro" id="IPR027417">
    <property type="entry name" value="P-loop_NTPase"/>
</dbReference>
<dbReference type="PANTHER" id="PTHR47969">
    <property type="entry name" value="CHROMOSOME-ASSOCIATED KINESIN KIF4A-RELATED"/>
    <property type="match status" value="1"/>
</dbReference>
<protein>
    <submittedName>
        <fullName evidence="9">P-loop containing nucleoside triphosphate hydrolase protein</fullName>
    </submittedName>
</protein>
<dbReference type="InterPro" id="IPR001752">
    <property type="entry name" value="Kinesin_motor_dom"/>
</dbReference>
<dbReference type="Proteomes" id="UP000799291">
    <property type="component" value="Unassembled WGS sequence"/>
</dbReference>
<keyword evidence="9" id="KW-0378">Hydrolase</keyword>
<dbReference type="GO" id="GO:0003777">
    <property type="term" value="F:microtubule motor activity"/>
    <property type="evidence" value="ECO:0007669"/>
    <property type="project" value="InterPro"/>
</dbReference>
<evidence type="ECO:0000256" key="3">
    <source>
        <dbReference type="ARBA" id="ARBA00022741"/>
    </source>
</evidence>
<dbReference type="OrthoDB" id="3176171at2759"/>
<dbReference type="GO" id="GO:0051231">
    <property type="term" value="P:spindle elongation"/>
    <property type="evidence" value="ECO:0007669"/>
    <property type="project" value="TreeGrafter"/>
</dbReference>
<dbReference type="GO" id="GO:0005737">
    <property type="term" value="C:cytoplasm"/>
    <property type="evidence" value="ECO:0007669"/>
    <property type="project" value="UniProtKB-SubCell"/>
</dbReference>
<keyword evidence="5" id="KW-0175">Coiled coil</keyword>
<feature type="region of interest" description="Disordered" evidence="7">
    <location>
        <begin position="1"/>
        <end position="48"/>
    </location>
</feature>
<evidence type="ECO:0000259" key="8">
    <source>
        <dbReference type="PROSITE" id="PS50067"/>
    </source>
</evidence>
<dbReference type="InterPro" id="IPR036961">
    <property type="entry name" value="Kinesin_motor_dom_sf"/>
</dbReference>
<evidence type="ECO:0000313" key="9">
    <source>
        <dbReference type="EMBL" id="KAF2691030.1"/>
    </source>
</evidence>
<organism evidence="9 10">
    <name type="scientific">Lentithecium fluviatile CBS 122367</name>
    <dbReference type="NCBI Taxonomy" id="1168545"/>
    <lineage>
        <taxon>Eukaryota</taxon>
        <taxon>Fungi</taxon>
        <taxon>Dikarya</taxon>
        <taxon>Ascomycota</taxon>
        <taxon>Pezizomycotina</taxon>
        <taxon>Dothideomycetes</taxon>
        <taxon>Pleosporomycetidae</taxon>
        <taxon>Pleosporales</taxon>
        <taxon>Massarineae</taxon>
        <taxon>Lentitheciaceae</taxon>
        <taxon>Lentithecium</taxon>
    </lineage>
</organism>
<dbReference type="EMBL" id="MU005570">
    <property type="protein sequence ID" value="KAF2691030.1"/>
    <property type="molecule type" value="Genomic_DNA"/>
</dbReference>
<dbReference type="GO" id="GO:0007018">
    <property type="term" value="P:microtubule-based movement"/>
    <property type="evidence" value="ECO:0007669"/>
    <property type="project" value="InterPro"/>
</dbReference>
<dbReference type="Pfam" id="PF00225">
    <property type="entry name" value="Kinesin"/>
    <property type="match status" value="1"/>
</dbReference>
<evidence type="ECO:0000256" key="4">
    <source>
        <dbReference type="ARBA" id="ARBA00022840"/>
    </source>
</evidence>
<sequence>MASPPGSPAGAIQRPMSAMIRPNRSSSRMSMSSKQGGSRASDEDSKTAVKVAVRVRPPLKPGDPGFDLVPQRFRGATCQVTSDSSLAVDASGGRKVFVFDRVFGEDIEQEGVFEYVCESVNSFVQGYNVSILAYGQSGAGKSYTMGTTGPREQGDSKIMGMLRWKKP</sequence>
<dbReference type="GO" id="GO:0008017">
    <property type="term" value="F:microtubule binding"/>
    <property type="evidence" value="ECO:0007669"/>
    <property type="project" value="InterPro"/>
</dbReference>
<dbReference type="GO" id="GO:0007052">
    <property type="term" value="P:mitotic spindle organization"/>
    <property type="evidence" value="ECO:0007669"/>
    <property type="project" value="TreeGrafter"/>
</dbReference>
<evidence type="ECO:0000256" key="7">
    <source>
        <dbReference type="SAM" id="MobiDB-lite"/>
    </source>
</evidence>
<keyword evidence="4 6" id="KW-0067">ATP-binding</keyword>
<dbReference type="PROSITE" id="PS50067">
    <property type="entry name" value="KINESIN_MOTOR_2"/>
    <property type="match status" value="1"/>
</dbReference>
<keyword evidence="6" id="KW-0505">Motor protein</keyword>
<evidence type="ECO:0000256" key="6">
    <source>
        <dbReference type="PROSITE-ProRule" id="PRU00283"/>
    </source>
</evidence>
<gene>
    <name evidence="9" type="ORF">K458DRAFT_66124</name>
</gene>
<evidence type="ECO:0000256" key="2">
    <source>
        <dbReference type="ARBA" id="ARBA00022490"/>
    </source>
</evidence>
<feature type="binding site" evidence="6">
    <location>
        <begin position="135"/>
        <end position="142"/>
    </location>
    <ligand>
        <name>ATP</name>
        <dbReference type="ChEBI" id="CHEBI:30616"/>
    </ligand>
</feature>
<reference evidence="9" key="1">
    <citation type="journal article" date="2020" name="Stud. Mycol.">
        <title>101 Dothideomycetes genomes: a test case for predicting lifestyles and emergence of pathogens.</title>
        <authorList>
            <person name="Haridas S."/>
            <person name="Albert R."/>
            <person name="Binder M."/>
            <person name="Bloem J."/>
            <person name="Labutti K."/>
            <person name="Salamov A."/>
            <person name="Andreopoulos B."/>
            <person name="Baker S."/>
            <person name="Barry K."/>
            <person name="Bills G."/>
            <person name="Bluhm B."/>
            <person name="Cannon C."/>
            <person name="Castanera R."/>
            <person name="Culley D."/>
            <person name="Daum C."/>
            <person name="Ezra D."/>
            <person name="Gonzalez J."/>
            <person name="Henrissat B."/>
            <person name="Kuo A."/>
            <person name="Liang C."/>
            <person name="Lipzen A."/>
            <person name="Lutzoni F."/>
            <person name="Magnuson J."/>
            <person name="Mondo S."/>
            <person name="Nolan M."/>
            <person name="Ohm R."/>
            <person name="Pangilinan J."/>
            <person name="Park H.-J."/>
            <person name="Ramirez L."/>
            <person name="Alfaro M."/>
            <person name="Sun H."/>
            <person name="Tritt A."/>
            <person name="Yoshinaga Y."/>
            <person name="Zwiers L.-H."/>
            <person name="Turgeon B."/>
            <person name="Goodwin S."/>
            <person name="Spatafora J."/>
            <person name="Crous P."/>
            <person name="Grigoriev I."/>
        </authorList>
    </citation>
    <scope>NUCLEOTIDE SEQUENCE</scope>
    <source>
        <strain evidence="9">CBS 122367</strain>
    </source>
</reference>
<feature type="domain" description="Kinesin motor" evidence="8">
    <location>
        <begin position="48"/>
        <end position="167"/>
    </location>
</feature>
<name>A0A6G1JLC2_9PLEO</name>
<evidence type="ECO:0000256" key="1">
    <source>
        <dbReference type="ARBA" id="ARBA00004496"/>
    </source>
</evidence>
<comment type="subcellular location">
    <subcellularLocation>
        <location evidence="1">Cytoplasm</location>
    </subcellularLocation>
</comment>
<accession>A0A6G1JLC2</accession>
<feature type="compositionally biased region" description="Low complexity" evidence="7">
    <location>
        <begin position="24"/>
        <end position="33"/>
    </location>
</feature>
<dbReference type="PANTHER" id="PTHR47969:SF15">
    <property type="entry name" value="CHROMOSOME-ASSOCIATED KINESIN KIF4A-RELATED"/>
    <property type="match status" value="1"/>
</dbReference>
<dbReference type="Gene3D" id="3.40.850.10">
    <property type="entry name" value="Kinesin motor domain"/>
    <property type="match status" value="1"/>
</dbReference>
<dbReference type="GO" id="GO:0005524">
    <property type="term" value="F:ATP binding"/>
    <property type="evidence" value="ECO:0007669"/>
    <property type="project" value="UniProtKB-UniRule"/>
</dbReference>
<evidence type="ECO:0000313" key="10">
    <source>
        <dbReference type="Proteomes" id="UP000799291"/>
    </source>
</evidence>
<keyword evidence="10" id="KW-1185">Reference proteome</keyword>
<keyword evidence="2" id="KW-0963">Cytoplasm</keyword>
<comment type="similarity">
    <text evidence="6">Belongs to the TRAFAC class myosin-kinesin ATPase superfamily. Kinesin family.</text>
</comment>
<dbReference type="GO" id="GO:0005875">
    <property type="term" value="C:microtubule associated complex"/>
    <property type="evidence" value="ECO:0007669"/>
    <property type="project" value="TreeGrafter"/>
</dbReference>
<dbReference type="SUPFAM" id="SSF52540">
    <property type="entry name" value="P-loop containing nucleoside triphosphate hydrolases"/>
    <property type="match status" value="1"/>
</dbReference>
<keyword evidence="3 6" id="KW-0547">Nucleotide-binding</keyword>
<dbReference type="GO" id="GO:0016787">
    <property type="term" value="F:hydrolase activity"/>
    <property type="evidence" value="ECO:0007669"/>
    <property type="project" value="UniProtKB-KW"/>
</dbReference>
<evidence type="ECO:0000256" key="5">
    <source>
        <dbReference type="ARBA" id="ARBA00023054"/>
    </source>
</evidence>
<dbReference type="AlphaFoldDB" id="A0A6G1JLC2"/>